<feature type="region of interest" description="Disordered" evidence="1">
    <location>
        <begin position="1"/>
        <end position="22"/>
    </location>
</feature>
<dbReference type="AlphaFoldDB" id="A0A5B8KQX2"/>
<evidence type="ECO:0000313" key="2">
    <source>
        <dbReference type="EMBL" id="QDY98070.1"/>
    </source>
</evidence>
<keyword evidence="2" id="KW-0614">Plasmid</keyword>
<feature type="compositionally biased region" description="Polar residues" evidence="1">
    <location>
        <begin position="1"/>
        <end position="18"/>
    </location>
</feature>
<reference evidence="2" key="1">
    <citation type="submission" date="2018-10" db="EMBL/GenBank/DDBJ databases">
        <authorList>
            <person name="Zhou D."/>
            <person name="Yin Z."/>
            <person name="Feng J."/>
        </authorList>
    </citation>
    <scope>NUCLEOTIDE SEQUENCE</scope>
    <source>
        <strain evidence="2">16005813</strain>
        <plasmid evidence="2">p16005813A</plasmid>
    </source>
</reference>
<evidence type="ECO:0000256" key="1">
    <source>
        <dbReference type="SAM" id="MobiDB-lite"/>
    </source>
</evidence>
<geneLocation type="plasmid" evidence="2">
    <name>p16005813A</name>
</geneLocation>
<organism evidence="2">
    <name type="scientific">Leclercia adecarboxylata</name>
    <dbReference type="NCBI Taxonomy" id="83655"/>
    <lineage>
        <taxon>Bacteria</taxon>
        <taxon>Pseudomonadati</taxon>
        <taxon>Pseudomonadota</taxon>
        <taxon>Gammaproteobacteria</taxon>
        <taxon>Enterobacterales</taxon>
        <taxon>Enterobacteriaceae</taxon>
        <taxon>Leclercia</taxon>
    </lineage>
</organism>
<accession>A0A5B8KQX2</accession>
<dbReference type="EMBL" id="MK036891">
    <property type="protein sequence ID" value="QDY98070.1"/>
    <property type="molecule type" value="Genomic_DNA"/>
</dbReference>
<dbReference type="RefSeq" id="WP_254258572.1">
    <property type="nucleotide sequence ID" value="NZ_MK036891.1"/>
</dbReference>
<protein>
    <submittedName>
        <fullName evidence="2">Uncharacterized protein</fullName>
    </submittedName>
</protein>
<name>A0A5B8KQX2_9ENTR</name>
<proteinExistence type="predicted"/>
<sequence>METQPTTERNESQGTVSVSLKGIPTDQGHALKEVAKARDINQSALLREMVSASMGSILHVFCLKSSLVASLDQDIAQYSGSQVLPAWNSVPPAPQFEVAYRDLLGISTEDDLTRILLRNAQHLRSRASQVMRGVPQFYGGTALYFALFCEVASRDEQTIEAFWASIARFWGAWYRRQDYYGHINQLRSIMGLDPADRLYEARAKGFYSQAEVFQGEGGEKGLRQVLLTLRTENTRALPAGATKLFSLPNCNGHILMPDPGYGAPFIYQNNALGIGFRFQEESCSLHCYSVEDSRIGDTQTLSELANALVDGVDETLRAYTATITSSVNQK</sequence>